<dbReference type="SMART" id="SM00419">
    <property type="entry name" value="HTH_CRP"/>
    <property type="match status" value="1"/>
</dbReference>
<feature type="domain" description="HTH crp-type" evidence="4">
    <location>
        <begin position="152"/>
        <end position="230"/>
    </location>
</feature>
<keyword evidence="6" id="KW-1185">Reference proteome</keyword>
<dbReference type="InterPro" id="IPR000595">
    <property type="entry name" value="cNMP-bd_dom"/>
</dbReference>
<sequence>MSSHSSGPVGVFTFRLNAVSNLSSPISYALGRLVGNVRTFPAHQDIVRQGDRPSQCCVVLRGWVSRNKVLEGGVRQITALHIPSTIPDLQSLMLPQMDHNITTVTSVEAGFIPHSALRHLMTEFPSLALAFWKETLIDGAIAREWEVNLGSRPAAQRIAHLFCEMATRLEHVGQADRIENALSFPWPLTQGQLGEATGLSAIHINRTLQELRARGLIEFTRQQVQITDLDRLTHFAGFNPDYLLSEKPGQSASLIDAYERAVASI</sequence>
<organism evidence="5 6">
    <name type="scientific">Mesorhizobium liriopis</name>
    <dbReference type="NCBI Taxonomy" id="2953882"/>
    <lineage>
        <taxon>Bacteria</taxon>
        <taxon>Pseudomonadati</taxon>
        <taxon>Pseudomonadota</taxon>
        <taxon>Alphaproteobacteria</taxon>
        <taxon>Hyphomicrobiales</taxon>
        <taxon>Phyllobacteriaceae</taxon>
        <taxon>Mesorhizobium</taxon>
    </lineage>
</organism>
<evidence type="ECO:0000256" key="2">
    <source>
        <dbReference type="ARBA" id="ARBA00023125"/>
    </source>
</evidence>
<accession>A0ABT1C715</accession>
<dbReference type="EMBL" id="JAMXQS010000006">
    <property type="protein sequence ID" value="MCO6050621.1"/>
    <property type="molecule type" value="Genomic_DNA"/>
</dbReference>
<name>A0ABT1C715_9HYPH</name>
<evidence type="ECO:0000259" key="4">
    <source>
        <dbReference type="PROSITE" id="PS51063"/>
    </source>
</evidence>
<comment type="caution">
    <text evidence="5">The sequence shown here is derived from an EMBL/GenBank/DDBJ whole genome shotgun (WGS) entry which is preliminary data.</text>
</comment>
<dbReference type="Pfam" id="PF00027">
    <property type="entry name" value="cNMP_binding"/>
    <property type="match status" value="1"/>
</dbReference>
<dbReference type="SUPFAM" id="SSF46785">
    <property type="entry name" value="Winged helix' DNA-binding domain"/>
    <property type="match status" value="1"/>
</dbReference>
<dbReference type="InterPro" id="IPR018490">
    <property type="entry name" value="cNMP-bd_dom_sf"/>
</dbReference>
<evidence type="ECO:0000256" key="3">
    <source>
        <dbReference type="ARBA" id="ARBA00023163"/>
    </source>
</evidence>
<dbReference type="InterPro" id="IPR036390">
    <property type="entry name" value="WH_DNA-bd_sf"/>
</dbReference>
<dbReference type="Gene3D" id="2.60.120.10">
    <property type="entry name" value="Jelly Rolls"/>
    <property type="match status" value="1"/>
</dbReference>
<protein>
    <submittedName>
        <fullName evidence="5">Crp/Fnr family transcriptional regulator</fullName>
    </submittedName>
</protein>
<evidence type="ECO:0000313" key="5">
    <source>
        <dbReference type="EMBL" id="MCO6050621.1"/>
    </source>
</evidence>
<proteinExistence type="predicted"/>
<dbReference type="InterPro" id="IPR014710">
    <property type="entry name" value="RmlC-like_jellyroll"/>
</dbReference>
<reference evidence="5 6" key="1">
    <citation type="submission" date="2022-06" db="EMBL/GenBank/DDBJ databases">
        <title>Mesorhizobium sp. strain RP14 Genome sequencing and assembly.</title>
        <authorList>
            <person name="Kim I."/>
        </authorList>
    </citation>
    <scope>NUCLEOTIDE SEQUENCE [LARGE SCALE GENOMIC DNA]</scope>
    <source>
        <strain evidence="6">RP14(2022)</strain>
    </source>
</reference>
<evidence type="ECO:0000256" key="1">
    <source>
        <dbReference type="ARBA" id="ARBA00023015"/>
    </source>
</evidence>
<dbReference type="CDD" id="cd00038">
    <property type="entry name" value="CAP_ED"/>
    <property type="match status" value="1"/>
</dbReference>
<dbReference type="RefSeq" id="WP_252819425.1">
    <property type="nucleotide sequence ID" value="NZ_JAMXQS010000006.1"/>
</dbReference>
<dbReference type="Proteomes" id="UP001205906">
    <property type="component" value="Unassembled WGS sequence"/>
</dbReference>
<dbReference type="Pfam" id="PF13545">
    <property type="entry name" value="HTH_Crp_2"/>
    <property type="match status" value="1"/>
</dbReference>
<keyword evidence="2" id="KW-0238">DNA-binding</keyword>
<dbReference type="SUPFAM" id="SSF51206">
    <property type="entry name" value="cAMP-binding domain-like"/>
    <property type="match status" value="1"/>
</dbReference>
<dbReference type="InterPro" id="IPR012318">
    <property type="entry name" value="HTH_CRP"/>
</dbReference>
<dbReference type="PROSITE" id="PS51063">
    <property type="entry name" value="HTH_CRP_2"/>
    <property type="match status" value="1"/>
</dbReference>
<keyword evidence="1" id="KW-0805">Transcription regulation</keyword>
<keyword evidence="3" id="KW-0804">Transcription</keyword>
<gene>
    <name evidence="5" type="ORF">NGM99_12590</name>
</gene>
<evidence type="ECO:0000313" key="6">
    <source>
        <dbReference type="Proteomes" id="UP001205906"/>
    </source>
</evidence>